<dbReference type="Gene3D" id="3.30.40.10">
    <property type="entry name" value="Zinc/RING finger domain, C3HC4 (zinc finger)"/>
    <property type="match status" value="1"/>
</dbReference>
<dbReference type="EMBL" id="BEZZ01000488">
    <property type="protein sequence ID" value="GCC33133.1"/>
    <property type="molecule type" value="Genomic_DNA"/>
</dbReference>
<keyword evidence="1" id="KW-0479">Metal-binding</keyword>
<evidence type="ECO:0000313" key="8">
    <source>
        <dbReference type="Proteomes" id="UP000287033"/>
    </source>
</evidence>
<dbReference type="GO" id="GO:0008270">
    <property type="term" value="F:zinc ion binding"/>
    <property type="evidence" value="ECO:0007669"/>
    <property type="project" value="UniProtKB-KW"/>
</dbReference>
<dbReference type="AlphaFoldDB" id="A0A401SS09"/>
<dbReference type="STRING" id="137246.A0A401SS09"/>
<dbReference type="FunFam" id="3.30.40.10:FF:000018">
    <property type="entry name" value="Synaptotagmin-like 5, isoform CRA_a"/>
    <property type="match status" value="1"/>
</dbReference>
<dbReference type="PROSITE" id="PS50916">
    <property type="entry name" value="RABBD"/>
    <property type="match status" value="1"/>
</dbReference>
<evidence type="ECO:0000256" key="2">
    <source>
        <dbReference type="ARBA" id="ARBA00022771"/>
    </source>
</evidence>
<dbReference type="InterPro" id="IPR011011">
    <property type="entry name" value="Znf_FYVE_PHD"/>
</dbReference>
<keyword evidence="8" id="KW-1185">Reference proteome</keyword>
<organism evidence="7 8">
    <name type="scientific">Chiloscyllium punctatum</name>
    <name type="common">Brownbanded bambooshark</name>
    <name type="synonym">Hemiscyllium punctatum</name>
    <dbReference type="NCBI Taxonomy" id="137246"/>
    <lineage>
        <taxon>Eukaryota</taxon>
        <taxon>Metazoa</taxon>
        <taxon>Chordata</taxon>
        <taxon>Craniata</taxon>
        <taxon>Vertebrata</taxon>
        <taxon>Chondrichthyes</taxon>
        <taxon>Elasmobranchii</taxon>
        <taxon>Galeomorphii</taxon>
        <taxon>Galeoidea</taxon>
        <taxon>Orectolobiformes</taxon>
        <taxon>Hemiscylliidae</taxon>
        <taxon>Chiloscyllium</taxon>
    </lineage>
</organism>
<comment type="caution">
    <text evidence="7">The sequence shown here is derived from an EMBL/GenBank/DDBJ whole genome shotgun (WGS) entry which is preliminary data.</text>
</comment>
<dbReference type="Pfam" id="PF02318">
    <property type="entry name" value="FYVE_2"/>
    <property type="match status" value="1"/>
</dbReference>
<evidence type="ECO:0000256" key="5">
    <source>
        <dbReference type="SAM" id="MobiDB-lite"/>
    </source>
</evidence>
<dbReference type="InterPro" id="IPR013083">
    <property type="entry name" value="Znf_RING/FYVE/PHD"/>
</dbReference>
<protein>
    <recommendedName>
        <fullName evidence="6">RabBD domain-containing protein</fullName>
    </recommendedName>
</protein>
<evidence type="ECO:0000313" key="7">
    <source>
        <dbReference type="EMBL" id="GCC33133.1"/>
    </source>
</evidence>
<dbReference type="OMA" id="YIDRTTE"/>
<dbReference type="InterPro" id="IPR041282">
    <property type="entry name" value="FYVE_2"/>
</dbReference>
<evidence type="ECO:0000256" key="3">
    <source>
        <dbReference type="ARBA" id="ARBA00022833"/>
    </source>
</evidence>
<dbReference type="OrthoDB" id="10072397at2759"/>
<feature type="compositionally biased region" description="Basic and acidic residues" evidence="5">
    <location>
        <begin position="552"/>
        <end position="563"/>
    </location>
</feature>
<feature type="region of interest" description="Disordered" evidence="5">
    <location>
        <begin position="544"/>
        <end position="563"/>
    </location>
</feature>
<feature type="region of interest" description="Disordered" evidence="5">
    <location>
        <begin position="644"/>
        <end position="725"/>
    </location>
</feature>
<keyword evidence="3" id="KW-0862">Zinc</keyword>
<reference evidence="7 8" key="1">
    <citation type="journal article" date="2018" name="Nat. Ecol. Evol.">
        <title>Shark genomes provide insights into elasmobranch evolution and the origin of vertebrates.</title>
        <authorList>
            <person name="Hara Y"/>
            <person name="Yamaguchi K"/>
            <person name="Onimaru K"/>
            <person name="Kadota M"/>
            <person name="Koyanagi M"/>
            <person name="Keeley SD"/>
            <person name="Tatsumi K"/>
            <person name="Tanaka K"/>
            <person name="Motone F"/>
            <person name="Kageyama Y"/>
            <person name="Nozu R"/>
            <person name="Adachi N"/>
            <person name="Nishimura O"/>
            <person name="Nakagawa R"/>
            <person name="Tanegashima C"/>
            <person name="Kiyatake I"/>
            <person name="Matsumoto R"/>
            <person name="Murakumo K"/>
            <person name="Nishida K"/>
            <person name="Terakita A"/>
            <person name="Kuratani S"/>
            <person name="Sato K"/>
            <person name="Hyodo S Kuraku.S."/>
        </authorList>
    </citation>
    <scope>NUCLEOTIDE SEQUENCE [LARGE SCALE GENOMIC DNA]</scope>
</reference>
<feature type="compositionally biased region" description="Polar residues" evidence="5">
    <location>
        <begin position="421"/>
        <end position="430"/>
    </location>
</feature>
<dbReference type="InterPro" id="IPR006788">
    <property type="entry name" value="Myrip/Melanophilin"/>
</dbReference>
<feature type="domain" description="RabBD" evidence="6">
    <location>
        <begin position="4"/>
        <end position="124"/>
    </location>
</feature>
<feature type="coiled-coil region" evidence="4">
    <location>
        <begin position="29"/>
        <end position="56"/>
    </location>
</feature>
<feature type="region of interest" description="Disordered" evidence="5">
    <location>
        <begin position="222"/>
        <end position="241"/>
    </location>
</feature>
<dbReference type="InterPro" id="IPR010911">
    <property type="entry name" value="Rab_BD"/>
</dbReference>
<feature type="region of interest" description="Disordered" evidence="5">
    <location>
        <begin position="470"/>
        <end position="501"/>
    </location>
</feature>
<evidence type="ECO:0000259" key="6">
    <source>
        <dbReference type="PROSITE" id="PS50916"/>
    </source>
</evidence>
<feature type="compositionally biased region" description="Polar residues" evidence="5">
    <location>
        <begin position="692"/>
        <end position="707"/>
    </location>
</feature>
<dbReference type="InterPro" id="IPR037442">
    <property type="entry name" value="Melanophilin_FYVE-rel_dom"/>
</dbReference>
<proteinExistence type="predicted"/>
<name>A0A401SS09_CHIPU</name>
<dbReference type="GO" id="GO:0017022">
    <property type="term" value="F:myosin binding"/>
    <property type="evidence" value="ECO:0007669"/>
    <property type="project" value="TreeGrafter"/>
</dbReference>
<keyword evidence="4" id="KW-0175">Coiled coil</keyword>
<dbReference type="GO" id="GO:0006886">
    <property type="term" value="P:intracellular protein transport"/>
    <property type="evidence" value="ECO:0007669"/>
    <property type="project" value="InterPro"/>
</dbReference>
<dbReference type="PANTHER" id="PTHR14555">
    <property type="entry name" value="MYELIN-ASSOCIATED OLIGODENDROCYTIC BASIC PROTEIN MOBP -RELATED"/>
    <property type="match status" value="1"/>
</dbReference>
<feature type="compositionally biased region" description="Polar residues" evidence="5">
    <location>
        <begin position="224"/>
        <end position="235"/>
    </location>
</feature>
<dbReference type="GO" id="GO:0031267">
    <property type="term" value="F:small GTPase binding"/>
    <property type="evidence" value="ECO:0007669"/>
    <property type="project" value="InterPro"/>
</dbReference>
<dbReference type="CDD" id="cd15752">
    <property type="entry name" value="FYVE_SlaC2-a"/>
    <property type="match status" value="1"/>
</dbReference>
<feature type="compositionally biased region" description="Basic and acidic residues" evidence="5">
    <location>
        <begin position="650"/>
        <end position="660"/>
    </location>
</feature>
<evidence type="ECO:0000256" key="4">
    <source>
        <dbReference type="SAM" id="Coils"/>
    </source>
</evidence>
<dbReference type="Pfam" id="PF04698">
    <property type="entry name" value="Rab_eff_C"/>
    <property type="match status" value="1"/>
</dbReference>
<dbReference type="SUPFAM" id="SSF57903">
    <property type="entry name" value="FYVE/PHD zinc finger"/>
    <property type="match status" value="1"/>
</dbReference>
<gene>
    <name evidence="7" type="ORF">chiPu_0011601</name>
</gene>
<sequence>MARNLDLSKLTEDEAQHVLHVVQRDLNLRKTEEDRLGELRSKVEEETTKRKFLTKQAKFNEGHCIHCLEPFQFLVNSKRRCLDCSLYTCKSCSKFNKKEFGWVCDSCRIARIVNTGSLDWFYNRVRSRFKSFGSAKVMHSLHRRIQPGDKHSLRNLDSHYERDGFDHVLDSYLHGEYNAQMMAEVIEEDENALDNEEAHRYSVSRRNKRLLSVHPTDFDMDSEYSAQSRRQSFQLPSPHYDGSGLQSFSEFPFAGNSTAEESSRRGSCVGDTELTSVFRNILQEKGQRLMPDSEFSTEVRLEINKRRKSLDKSSKSDEVVHREYRLPRTRSVPGICTSLGEAEAQHSVPYQKHGAQYYADMDSSDNDGATELPVYQRHFVRRRSRSSSQERLGSGGSQISDLSRRMSSIERMLSRLEEKMTPSSVESLANSGGLPASSLVDSEASGFDLTDADIEEEKLKKKLGELASNISDKGASSDEEEVKRKAERPQEMTSSGEDIQSEALKRSSAVALCDITTKALRIINATEKALNDFAEVDGTVNEPLTNPSLHLKSSEKDQSVSEADEAYRKLEENVYMAASTNYGLERQLKDLEEQARSRQSYTTTTTDSELSELEDKVASAVAKVQCTESEVSDIENRIAALSPTGMNVSTEDKPKRKQDAQDMVVQQPLRQKRSVPTGKKESKTGKSESFERNIQNKGSLTQRNPTNKSRRLDRIFGKPVMTMRP</sequence>
<feature type="compositionally biased region" description="Basic and acidic residues" evidence="5">
    <location>
        <begin position="481"/>
        <end position="490"/>
    </location>
</feature>
<keyword evidence="2" id="KW-0863">Zinc-finger</keyword>
<dbReference type="Proteomes" id="UP000287033">
    <property type="component" value="Unassembled WGS sequence"/>
</dbReference>
<dbReference type="InterPro" id="IPR051745">
    <property type="entry name" value="Intracell_Transport_Effector"/>
</dbReference>
<feature type="region of interest" description="Disordered" evidence="5">
    <location>
        <begin position="377"/>
        <end position="405"/>
    </location>
</feature>
<feature type="region of interest" description="Disordered" evidence="5">
    <location>
        <begin position="418"/>
        <end position="441"/>
    </location>
</feature>
<dbReference type="GO" id="GO:0030864">
    <property type="term" value="C:cortical actin cytoskeleton"/>
    <property type="evidence" value="ECO:0007669"/>
    <property type="project" value="TreeGrafter"/>
</dbReference>
<dbReference type="PANTHER" id="PTHR14555:SF1">
    <property type="entry name" value="MELANOPHILIN"/>
    <property type="match status" value="1"/>
</dbReference>
<evidence type="ECO:0000256" key="1">
    <source>
        <dbReference type="ARBA" id="ARBA00022723"/>
    </source>
</evidence>
<dbReference type="GO" id="GO:0003779">
    <property type="term" value="F:actin binding"/>
    <property type="evidence" value="ECO:0007669"/>
    <property type="project" value="TreeGrafter"/>
</dbReference>
<accession>A0A401SS09</accession>
<feature type="compositionally biased region" description="Basic and acidic residues" evidence="5">
    <location>
        <begin position="678"/>
        <end position="691"/>
    </location>
</feature>